<reference evidence="6" key="1">
    <citation type="submission" date="2017-02" db="EMBL/GenBank/DDBJ databases">
        <authorList>
            <person name="Varghese N."/>
            <person name="Submissions S."/>
        </authorList>
    </citation>
    <scope>NUCLEOTIDE SEQUENCE [LARGE SCALE GENOMIC DNA]</scope>
    <source>
        <strain evidence="6">DSM 22270</strain>
    </source>
</reference>
<keyword evidence="3" id="KW-0949">S-adenosyl-L-methionine</keyword>
<dbReference type="AlphaFoldDB" id="A0A1T5G043"/>
<dbReference type="RefSeq" id="WP_082216125.1">
    <property type="nucleotide sequence ID" value="NZ_FUZA01000004.1"/>
</dbReference>
<dbReference type="PANTHER" id="PTHR43464:SF19">
    <property type="entry name" value="UBIQUINONE BIOSYNTHESIS O-METHYLTRANSFERASE, MITOCHONDRIAL"/>
    <property type="match status" value="1"/>
</dbReference>
<dbReference type="Proteomes" id="UP000190897">
    <property type="component" value="Unassembled WGS sequence"/>
</dbReference>
<evidence type="ECO:0000313" key="5">
    <source>
        <dbReference type="EMBL" id="SKC01634.1"/>
    </source>
</evidence>
<protein>
    <submittedName>
        <fullName evidence="5">Ubiquinone/menaquinone biosynthesis C-methylase UbiE</fullName>
    </submittedName>
</protein>
<dbReference type="GO" id="GO:0032259">
    <property type="term" value="P:methylation"/>
    <property type="evidence" value="ECO:0007669"/>
    <property type="project" value="UniProtKB-KW"/>
</dbReference>
<evidence type="ECO:0000259" key="4">
    <source>
        <dbReference type="Pfam" id="PF13649"/>
    </source>
</evidence>
<dbReference type="OrthoDB" id="836632at2"/>
<dbReference type="InterPro" id="IPR041698">
    <property type="entry name" value="Methyltransf_25"/>
</dbReference>
<accession>A0A1T5G043</accession>
<evidence type="ECO:0000256" key="1">
    <source>
        <dbReference type="ARBA" id="ARBA00022603"/>
    </source>
</evidence>
<proteinExistence type="predicted"/>
<dbReference type="GO" id="GO:0008168">
    <property type="term" value="F:methyltransferase activity"/>
    <property type="evidence" value="ECO:0007669"/>
    <property type="project" value="UniProtKB-KW"/>
</dbReference>
<dbReference type="CDD" id="cd02440">
    <property type="entry name" value="AdoMet_MTases"/>
    <property type="match status" value="1"/>
</dbReference>
<dbReference type="EMBL" id="FUZA01000004">
    <property type="protein sequence ID" value="SKC01634.1"/>
    <property type="molecule type" value="Genomic_DNA"/>
</dbReference>
<keyword evidence="1 5" id="KW-0489">Methyltransferase</keyword>
<dbReference type="Pfam" id="PF13649">
    <property type="entry name" value="Methyltransf_25"/>
    <property type="match status" value="1"/>
</dbReference>
<keyword evidence="2" id="KW-0808">Transferase</keyword>
<gene>
    <name evidence="5" type="ORF">SAMN05660293_03638</name>
</gene>
<organism evidence="5 6">
    <name type="scientific">Dyadobacter psychrophilus</name>
    <dbReference type="NCBI Taxonomy" id="651661"/>
    <lineage>
        <taxon>Bacteria</taxon>
        <taxon>Pseudomonadati</taxon>
        <taxon>Bacteroidota</taxon>
        <taxon>Cytophagia</taxon>
        <taxon>Cytophagales</taxon>
        <taxon>Spirosomataceae</taxon>
        <taxon>Dyadobacter</taxon>
    </lineage>
</organism>
<keyword evidence="6" id="KW-1185">Reference proteome</keyword>
<name>A0A1T5G043_9BACT</name>
<dbReference type="InterPro" id="IPR029063">
    <property type="entry name" value="SAM-dependent_MTases_sf"/>
</dbReference>
<dbReference type="SUPFAM" id="SSF53335">
    <property type="entry name" value="S-adenosyl-L-methionine-dependent methyltransferases"/>
    <property type="match status" value="1"/>
</dbReference>
<keyword evidence="5" id="KW-0830">Ubiquinone</keyword>
<evidence type="ECO:0000256" key="2">
    <source>
        <dbReference type="ARBA" id="ARBA00022679"/>
    </source>
</evidence>
<sequence>MNNNYDRAAGFYDKLSKVVFGNALTEAQRSVLHFIPENAKILIAGGGTGMVLEEIARMRTSGIHITYVEISEKMLAVARRRKVGENKVQFIHAAIETFHSNEKFDIIVTSFLFDNFKEDKAAVVFNVLDNLLIPNGSWLFTDFNIEKNQSRIWQRWLLKSMYFFFRIISNVEANDLPEIEMLYSNAGYKVVFQKLFYGNFIKSFVYQRP</sequence>
<dbReference type="PANTHER" id="PTHR43464">
    <property type="entry name" value="METHYLTRANSFERASE"/>
    <property type="match status" value="1"/>
</dbReference>
<dbReference type="Gene3D" id="3.40.50.150">
    <property type="entry name" value="Vaccinia Virus protein VP39"/>
    <property type="match status" value="1"/>
</dbReference>
<feature type="domain" description="Methyltransferase" evidence="4">
    <location>
        <begin position="41"/>
        <end position="136"/>
    </location>
</feature>
<evidence type="ECO:0000313" key="6">
    <source>
        <dbReference type="Proteomes" id="UP000190897"/>
    </source>
</evidence>
<evidence type="ECO:0000256" key="3">
    <source>
        <dbReference type="ARBA" id="ARBA00022691"/>
    </source>
</evidence>
<dbReference type="STRING" id="651661.SAMN05660293_03638"/>